<protein>
    <recommendedName>
        <fullName evidence="3">pyruvate kinase</fullName>
        <ecNumber evidence="3">2.7.1.40</ecNumber>
    </recommendedName>
</protein>
<organism evidence="13">
    <name type="scientific">marine sediment metagenome</name>
    <dbReference type="NCBI Taxonomy" id="412755"/>
    <lineage>
        <taxon>unclassified sequences</taxon>
        <taxon>metagenomes</taxon>
        <taxon>ecological metagenomes</taxon>
    </lineage>
</organism>
<dbReference type="InterPro" id="IPR001697">
    <property type="entry name" value="Pyr_Knase"/>
</dbReference>
<evidence type="ECO:0000256" key="3">
    <source>
        <dbReference type="ARBA" id="ARBA00012142"/>
    </source>
</evidence>
<dbReference type="SUPFAM" id="SSF51621">
    <property type="entry name" value="Phosphoenolpyruvate/pyruvate domain"/>
    <property type="match status" value="1"/>
</dbReference>
<dbReference type="InterPro" id="IPR040442">
    <property type="entry name" value="Pyrv_kinase-like_dom_sf"/>
</dbReference>
<evidence type="ECO:0000256" key="9">
    <source>
        <dbReference type="ARBA" id="ARBA00022842"/>
    </source>
</evidence>
<evidence type="ECO:0000256" key="8">
    <source>
        <dbReference type="ARBA" id="ARBA00022840"/>
    </source>
</evidence>
<dbReference type="Pfam" id="PF00224">
    <property type="entry name" value="PK"/>
    <property type="match status" value="1"/>
</dbReference>
<dbReference type="UniPathway" id="UPA00109">
    <property type="reaction ID" value="UER00188"/>
</dbReference>
<keyword evidence="9" id="KW-0460">Magnesium</keyword>
<name>X1FYM4_9ZZZZ</name>
<comment type="caution">
    <text evidence="13">The sequence shown here is derived from an EMBL/GenBank/DDBJ whole genome shotgun (WGS) entry which is preliminary data.</text>
</comment>
<dbReference type="GO" id="GO:0000287">
    <property type="term" value="F:magnesium ion binding"/>
    <property type="evidence" value="ECO:0007669"/>
    <property type="project" value="InterPro"/>
</dbReference>
<keyword evidence="4" id="KW-0808">Transferase</keyword>
<evidence type="ECO:0000256" key="6">
    <source>
        <dbReference type="ARBA" id="ARBA00022741"/>
    </source>
</evidence>
<evidence type="ECO:0000256" key="5">
    <source>
        <dbReference type="ARBA" id="ARBA00022723"/>
    </source>
</evidence>
<feature type="non-terminal residue" evidence="13">
    <location>
        <position position="1"/>
    </location>
</feature>
<keyword evidence="5" id="KW-0479">Metal-binding</keyword>
<dbReference type="InterPro" id="IPR036918">
    <property type="entry name" value="Pyrv_Knase_C_sf"/>
</dbReference>
<reference evidence="13" key="1">
    <citation type="journal article" date="2014" name="Front. Microbiol.">
        <title>High frequency of phylogenetically diverse reductive dehalogenase-homologous genes in deep subseafloor sedimentary metagenomes.</title>
        <authorList>
            <person name="Kawai M."/>
            <person name="Futagami T."/>
            <person name="Toyoda A."/>
            <person name="Takaki Y."/>
            <person name="Nishi S."/>
            <person name="Hori S."/>
            <person name="Arai W."/>
            <person name="Tsubouchi T."/>
            <person name="Morono Y."/>
            <person name="Uchiyama I."/>
            <person name="Ito T."/>
            <person name="Fujiyama A."/>
            <person name="Inagaki F."/>
            <person name="Takami H."/>
        </authorList>
    </citation>
    <scope>NUCLEOTIDE SEQUENCE</scope>
    <source>
        <strain evidence="13">Expedition CK06-06</strain>
    </source>
</reference>
<evidence type="ECO:0000259" key="12">
    <source>
        <dbReference type="Pfam" id="PF00224"/>
    </source>
</evidence>
<feature type="non-terminal residue" evidence="13">
    <location>
        <position position="65"/>
    </location>
</feature>
<dbReference type="GO" id="GO:0030955">
    <property type="term" value="F:potassium ion binding"/>
    <property type="evidence" value="ECO:0007669"/>
    <property type="project" value="InterPro"/>
</dbReference>
<dbReference type="InterPro" id="IPR015813">
    <property type="entry name" value="Pyrv/PenolPyrv_kinase-like_dom"/>
</dbReference>
<dbReference type="PRINTS" id="PR01050">
    <property type="entry name" value="PYRUVTKNASE"/>
</dbReference>
<evidence type="ECO:0000256" key="2">
    <source>
        <dbReference type="ARBA" id="ARBA00008663"/>
    </source>
</evidence>
<dbReference type="GO" id="GO:0016301">
    <property type="term" value="F:kinase activity"/>
    <property type="evidence" value="ECO:0007669"/>
    <property type="project" value="UniProtKB-KW"/>
</dbReference>
<evidence type="ECO:0000313" key="13">
    <source>
        <dbReference type="EMBL" id="GAH25868.1"/>
    </source>
</evidence>
<evidence type="ECO:0000256" key="10">
    <source>
        <dbReference type="ARBA" id="ARBA00023152"/>
    </source>
</evidence>
<dbReference type="GO" id="GO:0005524">
    <property type="term" value="F:ATP binding"/>
    <property type="evidence" value="ECO:0007669"/>
    <property type="project" value="UniProtKB-KW"/>
</dbReference>
<evidence type="ECO:0000256" key="7">
    <source>
        <dbReference type="ARBA" id="ARBA00022777"/>
    </source>
</evidence>
<sequence length="65" mass="6821">ISSPLPTRAEVSDVASAVFDGADAVMLSAESAVGQYPVEAIQMMDRIAIQVEADPTYDAIVHATQ</sequence>
<evidence type="ECO:0000256" key="1">
    <source>
        <dbReference type="ARBA" id="ARBA00004997"/>
    </source>
</evidence>
<keyword evidence="7" id="KW-0418">Kinase</keyword>
<dbReference type="EMBL" id="BART01041436">
    <property type="protein sequence ID" value="GAH25868.1"/>
    <property type="molecule type" value="Genomic_DNA"/>
</dbReference>
<dbReference type="Gene3D" id="3.40.1380.20">
    <property type="entry name" value="Pyruvate kinase, C-terminal domain"/>
    <property type="match status" value="1"/>
</dbReference>
<dbReference type="Gene3D" id="3.20.20.60">
    <property type="entry name" value="Phosphoenolpyruvate-binding domains"/>
    <property type="match status" value="1"/>
</dbReference>
<keyword evidence="11" id="KW-0670">Pyruvate</keyword>
<comment type="similarity">
    <text evidence="2">Belongs to the pyruvate kinase family.</text>
</comment>
<keyword evidence="6" id="KW-0547">Nucleotide-binding</keyword>
<comment type="pathway">
    <text evidence="1">Carbohydrate degradation; glycolysis; pyruvate from D-glyceraldehyde 3-phosphate: step 5/5.</text>
</comment>
<keyword evidence="8" id="KW-0067">ATP-binding</keyword>
<dbReference type="InterPro" id="IPR015793">
    <property type="entry name" value="Pyrv_Knase_brl"/>
</dbReference>
<gene>
    <name evidence="13" type="ORF">S01H4_66680</name>
</gene>
<keyword evidence="10" id="KW-0324">Glycolysis</keyword>
<dbReference type="GO" id="GO:0004743">
    <property type="term" value="F:pyruvate kinase activity"/>
    <property type="evidence" value="ECO:0007669"/>
    <property type="project" value="UniProtKB-EC"/>
</dbReference>
<evidence type="ECO:0000256" key="11">
    <source>
        <dbReference type="ARBA" id="ARBA00023317"/>
    </source>
</evidence>
<dbReference type="PANTHER" id="PTHR11817">
    <property type="entry name" value="PYRUVATE KINASE"/>
    <property type="match status" value="1"/>
</dbReference>
<evidence type="ECO:0000256" key="4">
    <source>
        <dbReference type="ARBA" id="ARBA00022679"/>
    </source>
</evidence>
<proteinExistence type="inferred from homology"/>
<dbReference type="EC" id="2.7.1.40" evidence="3"/>
<feature type="domain" description="Pyruvate kinase barrel" evidence="12">
    <location>
        <begin position="2"/>
        <end position="41"/>
    </location>
</feature>
<accession>X1FYM4</accession>
<dbReference type="AlphaFoldDB" id="X1FYM4"/>